<evidence type="ECO:0000259" key="6">
    <source>
        <dbReference type="Pfam" id="PF01223"/>
    </source>
</evidence>
<organism evidence="7 8">
    <name type="scientific">Drosophila madeirensis</name>
    <name type="common">Fruit fly</name>
    <dbReference type="NCBI Taxonomy" id="30013"/>
    <lineage>
        <taxon>Eukaryota</taxon>
        <taxon>Metazoa</taxon>
        <taxon>Ecdysozoa</taxon>
        <taxon>Arthropoda</taxon>
        <taxon>Hexapoda</taxon>
        <taxon>Insecta</taxon>
        <taxon>Pterygota</taxon>
        <taxon>Neoptera</taxon>
        <taxon>Endopterygota</taxon>
        <taxon>Diptera</taxon>
        <taxon>Brachycera</taxon>
        <taxon>Muscomorpha</taxon>
        <taxon>Ephydroidea</taxon>
        <taxon>Drosophilidae</taxon>
        <taxon>Drosophila</taxon>
        <taxon>Sophophora</taxon>
    </lineage>
</organism>
<dbReference type="GO" id="GO:0005634">
    <property type="term" value="C:nucleus"/>
    <property type="evidence" value="ECO:0007669"/>
    <property type="project" value="TreeGrafter"/>
</dbReference>
<gene>
    <name evidence="7" type="ORF">DMAD_10448</name>
</gene>
<dbReference type="InterPro" id="IPR001604">
    <property type="entry name" value="Endo_G_ENPP1-like_dom"/>
</dbReference>
<evidence type="ECO:0000256" key="4">
    <source>
        <dbReference type="PIRSR" id="PIRSR640255-1"/>
    </source>
</evidence>
<dbReference type="SUPFAM" id="SSF54060">
    <property type="entry name" value="His-Me finger endonucleases"/>
    <property type="match status" value="1"/>
</dbReference>
<dbReference type="GO" id="GO:0004521">
    <property type="term" value="F:RNA endonuclease activity"/>
    <property type="evidence" value="ECO:0007669"/>
    <property type="project" value="TreeGrafter"/>
</dbReference>
<dbReference type="Gene3D" id="3.40.570.10">
    <property type="entry name" value="Extracellular Endonuclease, subunit A"/>
    <property type="match status" value="1"/>
</dbReference>
<dbReference type="InterPro" id="IPR044925">
    <property type="entry name" value="His-Me_finger_sf"/>
</dbReference>
<dbReference type="PANTHER" id="PTHR13966:SF17">
    <property type="entry name" value="ENDONUCLEASE-RELATED"/>
    <property type="match status" value="1"/>
</dbReference>
<dbReference type="InterPro" id="IPR044929">
    <property type="entry name" value="DNA/RNA_non-sp_Endonuclease_sf"/>
</dbReference>
<evidence type="ECO:0000313" key="8">
    <source>
        <dbReference type="Proteomes" id="UP001500889"/>
    </source>
</evidence>
<feature type="binding site" evidence="5">
    <location>
        <position position="42"/>
    </location>
    <ligand>
        <name>Mg(2+)</name>
        <dbReference type="ChEBI" id="CHEBI:18420"/>
        <note>catalytic</note>
    </ligand>
</feature>
<dbReference type="GO" id="GO:0000014">
    <property type="term" value="F:single-stranded DNA endodeoxyribonuclease activity"/>
    <property type="evidence" value="ECO:0007669"/>
    <property type="project" value="TreeGrafter"/>
</dbReference>
<dbReference type="AlphaFoldDB" id="A0AAU9F9M2"/>
<dbReference type="EMBL" id="AP029263">
    <property type="protein sequence ID" value="BFF92374.1"/>
    <property type="molecule type" value="Genomic_DNA"/>
</dbReference>
<dbReference type="PANTHER" id="PTHR13966">
    <property type="entry name" value="ENDONUCLEASE RELATED"/>
    <property type="match status" value="1"/>
</dbReference>
<feature type="active site" description="Proton acceptor" evidence="4">
    <location>
        <position position="12"/>
    </location>
</feature>
<dbReference type="GO" id="GO:0046872">
    <property type="term" value="F:metal ion binding"/>
    <property type="evidence" value="ECO:0007669"/>
    <property type="project" value="UniProtKB-KW"/>
</dbReference>
<feature type="domain" description="DNA/RNA non-specific endonuclease/pyrophosphatase/phosphodiesterase" evidence="6">
    <location>
        <begin position="8"/>
        <end position="110"/>
    </location>
</feature>
<dbReference type="InterPro" id="IPR040255">
    <property type="entry name" value="Non-specific_endonuclease"/>
</dbReference>
<reference evidence="7 8" key="1">
    <citation type="submission" date="2024-02" db="EMBL/GenBank/DDBJ databases">
        <title>A chromosome-level genome assembly of Drosophila madeirensis, a fruit fly species endemic to Madeira island.</title>
        <authorList>
            <person name="Tomihara K."/>
            <person name="Llopart A."/>
            <person name="Yamamoto D."/>
        </authorList>
    </citation>
    <scope>NUCLEOTIDE SEQUENCE [LARGE SCALE GENOMIC DNA]</scope>
    <source>
        <strain evidence="7 8">RF1</strain>
    </source>
</reference>
<dbReference type="Proteomes" id="UP001500889">
    <property type="component" value="Chromosome O"/>
</dbReference>
<evidence type="ECO:0000256" key="2">
    <source>
        <dbReference type="ARBA" id="ARBA00022722"/>
    </source>
</evidence>
<dbReference type="GO" id="GO:0005743">
    <property type="term" value="C:mitochondrial inner membrane"/>
    <property type="evidence" value="ECO:0007669"/>
    <property type="project" value="TreeGrafter"/>
</dbReference>
<proteinExistence type="inferred from homology"/>
<evidence type="ECO:0000256" key="3">
    <source>
        <dbReference type="ARBA" id="ARBA00022759"/>
    </source>
</evidence>
<keyword evidence="2" id="KW-0540">Nuclease</keyword>
<protein>
    <recommendedName>
        <fullName evidence="6">DNA/RNA non-specific endonuclease/pyrophosphatase/phosphodiesterase domain-containing protein</fullName>
    </recommendedName>
</protein>
<dbReference type="GO" id="GO:0006309">
    <property type="term" value="P:apoptotic DNA fragmentation"/>
    <property type="evidence" value="ECO:0007669"/>
    <property type="project" value="TreeGrafter"/>
</dbReference>
<keyword evidence="8" id="KW-1185">Reference proteome</keyword>
<keyword evidence="3" id="KW-0255">Endonuclease</keyword>
<keyword evidence="5" id="KW-0479">Metal-binding</keyword>
<dbReference type="Pfam" id="PF01223">
    <property type="entry name" value="Endonuclease_NS"/>
    <property type="match status" value="1"/>
</dbReference>
<evidence type="ECO:0000313" key="7">
    <source>
        <dbReference type="EMBL" id="BFF92374.1"/>
    </source>
</evidence>
<name>A0AAU9F9M2_DROMD</name>
<evidence type="ECO:0000256" key="1">
    <source>
        <dbReference type="ARBA" id="ARBA00010052"/>
    </source>
</evidence>
<sequence>MPQNELIFARGHLAPVGDFVFEKDIRLTSKYINVVAQFASINNGNWKIIENWVRRQLTSRTFDVLKVCTGALHVLQLSDTRGNWKDTSLLAPNKNPIPKWMYKIVSHISEAHFVFLTYNNVRPTPESGTQICMYVCVYVGSGCASHNNLR</sequence>
<evidence type="ECO:0000256" key="5">
    <source>
        <dbReference type="PIRSR" id="PIRSR640255-2"/>
    </source>
</evidence>
<comment type="similarity">
    <text evidence="1">Belongs to the DNA/RNA non-specific endonuclease family.</text>
</comment>
<accession>A0AAU9F9M2</accession>
<keyword evidence="3" id="KW-0378">Hydrolase</keyword>
<dbReference type="GO" id="GO:0003676">
    <property type="term" value="F:nucleic acid binding"/>
    <property type="evidence" value="ECO:0007669"/>
    <property type="project" value="InterPro"/>
</dbReference>